<dbReference type="EMBL" id="VMGI01000039">
    <property type="protein sequence ID" value="TSC93003.1"/>
    <property type="molecule type" value="Genomic_DNA"/>
</dbReference>
<dbReference type="InterPro" id="IPR013785">
    <property type="entry name" value="Aldolase_TIM"/>
</dbReference>
<accession>A0A554LJF1</accession>
<name>A0A554LJF1_9BACT</name>
<comment type="caution">
    <text evidence="1">The sequence shown here is derived from an EMBL/GenBank/DDBJ whole genome shotgun (WGS) entry which is preliminary data.</text>
</comment>
<dbReference type="GO" id="GO:0006783">
    <property type="term" value="P:heme biosynthetic process"/>
    <property type="evidence" value="ECO:0007669"/>
    <property type="project" value="TreeGrafter"/>
</dbReference>
<dbReference type="AlphaFoldDB" id="A0A554LJF1"/>
<protein>
    <recommendedName>
        <fullName evidence="3">Radical SAM protein</fullName>
    </recommendedName>
</protein>
<proteinExistence type="predicted"/>
<gene>
    <name evidence="1" type="ORF">CEN91_320</name>
</gene>
<evidence type="ECO:0000313" key="2">
    <source>
        <dbReference type="Proteomes" id="UP000315589"/>
    </source>
</evidence>
<evidence type="ECO:0000313" key="1">
    <source>
        <dbReference type="EMBL" id="TSC93003.1"/>
    </source>
</evidence>
<evidence type="ECO:0008006" key="3">
    <source>
        <dbReference type="Google" id="ProtNLM"/>
    </source>
</evidence>
<dbReference type="Proteomes" id="UP000315589">
    <property type="component" value="Unassembled WGS sequence"/>
</dbReference>
<organism evidence="1 2">
    <name type="scientific">Candidatus Berkelbacteria bacterium Licking1014_85</name>
    <dbReference type="NCBI Taxonomy" id="2017148"/>
    <lineage>
        <taxon>Bacteria</taxon>
        <taxon>Candidatus Berkelbacteria</taxon>
    </lineage>
</organism>
<dbReference type="SUPFAM" id="SSF102114">
    <property type="entry name" value="Radical SAM enzymes"/>
    <property type="match status" value="1"/>
</dbReference>
<dbReference type="InterPro" id="IPR023885">
    <property type="entry name" value="4Fe4S-binding_SPASM_dom"/>
</dbReference>
<reference evidence="1 2" key="1">
    <citation type="submission" date="2017-07" db="EMBL/GenBank/DDBJ databases">
        <title>Mechanisms for carbon and nitrogen cycling indicate functional differentiation within the Candidate Phyla Radiation.</title>
        <authorList>
            <person name="Danczak R.E."/>
            <person name="Johnston M.D."/>
            <person name="Kenah C."/>
            <person name="Slattery M."/>
            <person name="Wrighton K.C."/>
            <person name="Wilkins M.J."/>
        </authorList>
    </citation>
    <scope>NUCLEOTIDE SEQUENCE [LARGE SCALE GENOMIC DNA]</scope>
    <source>
        <strain evidence="1">Licking1014_85</strain>
    </source>
</reference>
<dbReference type="PANTHER" id="PTHR11228">
    <property type="entry name" value="RADICAL SAM DOMAIN PROTEIN"/>
    <property type="match status" value="1"/>
</dbReference>
<dbReference type="PANTHER" id="PTHR11228:SF7">
    <property type="entry name" value="PQQA PEPTIDE CYCLASE"/>
    <property type="match status" value="1"/>
</dbReference>
<dbReference type="InterPro" id="IPR050377">
    <property type="entry name" value="Radical_SAM_PqqE_MftC-like"/>
</dbReference>
<dbReference type="InterPro" id="IPR058240">
    <property type="entry name" value="rSAM_sf"/>
</dbReference>
<dbReference type="Gene3D" id="3.20.20.70">
    <property type="entry name" value="Aldolase class I"/>
    <property type="match status" value="1"/>
</dbReference>
<dbReference type="NCBIfam" id="TIGR04085">
    <property type="entry name" value="rSAM_more_4Fe4S"/>
    <property type="match status" value="1"/>
</dbReference>
<sequence length="271" mass="30445">MTISVEGVSPEMHDLTTQAQESYNQTIQGIVNCVKRGLRVDSATTLSVANYNYANDFVDLMANLSIEEVGFNIVTPNPCDSVENQQNSVELLPQMIGALHNIVEYSDKTRVKIHFATSIPLCLALLNAQLDVHFRGNCFVFDGSGVVIDYNGKIIPCVHWVGAYIDSIYQENGQPKTRKEFYKNWNNGFPLSFRQEIAKFPAEKCQHCDYWEKGACKGGCPLLRLNQDLSTLIMKGLNFLKCQFLFYTTNNSSSKIYFGKSKVSCGFPNMD</sequence>